<evidence type="ECO:0000259" key="10">
    <source>
        <dbReference type="PROSITE" id="PS50928"/>
    </source>
</evidence>
<evidence type="ECO:0000256" key="9">
    <source>
        <dbReference type="RuleBase" id="RU363032"/>
    </source>
</evidence>
<dbReference type="GO" id="GO:0015833">
    <property type="term" value="P:peptide transport"/>
    <property type="evidence" value="ECO:0007669"/>
    <property type="project" value="UniProtKB-KW"/>
</dbReference>
<keyword evidence="6" id="KW-0653">Protein transport</keyword>
<feature type="domain" description="ABC transmembrane type-1" evidence="10">
    <location>
        <begin position="92"/>
        <end position="281"/>
    </location>
</feature>
<dbReference type="InterPro" id="IPR000515">
    <property type="entry name" value="MetI-like"/>
</dbReference>
<feature type="transmembrane region" description="Helical" evidence="9">
    <location>
        <begin position="258"/>
        <end position="280"/>
    </location>
</feature>
<gene>
    <name evidence="11" type="ORF">GHJ91_30820</name>
</gene>
<dbReference type="PANTHER" id="PTHR43386:SF1">
    <property type="entry name" value="D,D-DIPEPTIDE TRANSPORT SYSTEM PERMEASE PROTEIN DDPC-RELATED"/>
    <property type="match status" value="1"/>
</dbReference>
<evidence type="ECO:0000256" key="7">
    <source>
        <dbReference type="ARBA" id="ARBA00022989"/>
    </source>
</evidence>
<dbReference type="CDD" id="cd06261">
    <property type="entry name" value="TM_PBP2"/>
    <property type="match status" value="1"/>
</dbReference>
<sequence>MTASTPLVADDQPSLSRWRFPTAGPGLWVGGAILLLTVLLAIFAPLLAPHSPYAQSLAERLIKPVFMGGTWDHPLGTDHLGRDVLSRLIYGSRMSLAVGFGTILISAVLGIGLGLAAGFRGGRTDAFVVFLLTVRLSLPIMLAAIALVGLLGNSLGLMMLILAFFLWDQFLVVSRALAMRLKNAEFVLAARAAGFSDFHIIVREVLPNMTGPLVIVATLEMAHAIMLESSLSFLGLGIRPPAASWGLMIAEAKDFVYFEAWLVNIPGFAIFTLVAGITLFGEGLRTVFENAGGR</sequence>
<dbReference type="EMBL" id="WISB01000203">
    <property type="protein sequence ID" value="MQW73330.1"/>
    <property type="molecule type" value="Genomic_DNA"/>
</dbReference>
<keyword evidence="5" id="KW-0571">Peptide transport</keyword>
<dbReference type="SUPFAM" id="SSF161098">
    <property type="entry name" value="MetI-like"/>
    <property type="match status" value="1"/>
</dbReference>
<dbReference type="AlphaFoldDB" id="A0A6G1WU91"/>
<dbReference type="PROSITE" id="PS50928">
    <property type="entry name" value="ABC_TM1"/>
    <property type="match status" value="1"/>
</dbReference>
<dbReference type="PANTHER" id="PTHR43386">
    <property type="entry name" value="OLIGOPEPTIDE TRANSPORT SYSTEM PERMEASE PROTEIN APPC"/>
    <property type="match status" value="1"/>
</dbReference>
<dbReference type="InterPro" id="IPR025966">
    <property type="entry name" value="OppC_N"/>
</dbReference>
<comment type="caution">
    <text evidence="11">The sequence shown here is derived from an EMBL/GenBank/DDBJ whole genome shotgun (WGS) entry which is preliminary data.</text>
</comment>
<organism evidence="11">
    <name type="scientific">Sinorhizobium medicae</name>
    <dbReference type="NCBI Taxonomy" id="110321"/>
    <lineage>
        <taxon>Bacteria</taxon>
        <taxon>Pseudomonadati</taxon>
        <taxon>Pseudomonadota</taxon>
        <taxon>Alphaproteobacteria</taxon>
        <taxon>Hyphomicrobiales</taxon>
        <taxon>Rhizobiaceae</taxon>
        <taxon>Sinorhizobium/Ensifer group</taxon>
        <taxon>Sinorhizobium</taxon>
    </lineage>
</organism>
<keyword evidence="3" id="KW-1003">Cell membrane</keyword>
<keyword evidence="2 9" id="KW-0813">Transport</keyword>
<proteinExistence type="inferred from homology"/>
<protein>
    <submittedName>
        <fullName evidence="11">ABC transporter permease subunit</fullName>
    </submittedName>
</protein>
<comment type="subcellular location">
    <subcellularLocation>
        <location evidence="1 9">Cell membrane</location>
        <topology evidence="1 9">Multi-pass membrane protein</topology>
    </subcellularLocation>
</comment>
<dbReference type="GO" id="GO:0005886">
    <property type="term" value="C:plasma membrane"/>
    <property type="evidence" value="ECO:0007669"/>
    <property type="project" value="UniProtKB-SubCell"/>
</dbReference>
<dbReference type="GO" id="GO:0055085">
    <property type="term" value="P:transmembrane transport"/>
    <property type="evidence" value="ECO:0007669"/>
    <property type="project" value="InterPro"/>
</dbReference>
<dbReference type="Gene3D" id="1.10.3720.10">
    <property type="entry name" value="MetI-like"/>
    <property type="match status" value="1"/>
</dbReference>
<dbReference type="Pfam" id="PF00528">
    <property type="entry name" value="BPD_transp_1"/>
    <property type="match status" value="1"/>
</dbReference>
<evidence type="ECO:0000313" key="11">
    <source>
        <dbReference type="EMBL" id="MQW73330.1"/>
    </source>
</evidence>
<keyword evidence="7 9" id="KW-1133">Transmembrane helix</keyword>
<feature type="transmembrane region" description="Helical" evidence="9">
    <location>
        <begin position="126"/>
        <end position="151"/>
    </location>
</feature>
<evidence type="ECO:0000256" key="1">
    <source>
        <dbReference type="ARBA" id="ARBA00004651"/>
    </source>
</evidence>
<evidence type="ECO:0000256" key="8">
    <source>
        <dbReference type="ARBA" id="ARBA00023136"/>
    </source>
</evidence>
<keyword evidence="4 9" id="KW-0812">Transmembrane</keyword>
<reference evidence="11" key="1">
    <citation type="journal article" date="2013" name="Genome Biol.">
        <title>Comparative genomics of the core and accessory genomes of 48 Sinorhizobium strains comprising five genospecies.</title>
        <authorList>
            <person name="Sugawara M."/>
            <person name="Epstein B."/>
            <person name="Badgley B.D."/>
            <person name="Unno T."/>
            <person name="Xu L."/>
            <person name="Reese J."/>
            <person name="Gyaneshwar P."/>
            <person name="Denny R."/>
            <person name="Mudge J."/>
            <person name="Bharti A.K."/>
            <person name="Farmer A.D."/>
            <person name="May G.D."/>
            <person name="Woodward J.E."/>
            <person name="Medigue C."/>
            <person name="Vallenet D."/>
            <person name="Lajus A."/>
            <person name="Rouy Z."/>
            <person name="Martinez-Vaz B."/>
            <person name="Tiffin P."/>
            <person name="Young N.D."/>
            <person name="Sadowsky M.J."/>
        </authorList>
    </citation>
    <scope>NUCLEOTIDE SEQUENCE</scope>
    <source>
        <strain evidence="11">M1</strain>
    </source>
</reference>
<evidence type="ECO:0000256" key="5">
    <source>
        <dbReference type="ARBA" id="ARBA00022856"/>
    </source>
</evidence>
<keyword evidence="8 9" id="KW-0472">Membrane</keyword>
<accession>A0A6G1WU91</accession>
<name>A0A6G1WU91_9HYPH</name>
<feature type="transmembrane region" description="Helical" evidence="9">
    <location>
        <begin position="157"/>
        <end position="178"/>
    </location>
</feature>
<feature type="transmembrane region" description="Helical" evidence="9">
    <location>
        <begin position="27"/>
        <end position="48"/>
    </location>
</feature>
<evidence type="ECO:0000256" key="2">
    <source>
        <dbReference type="ARBA" id="ARBA00022448"/>
    </source>
</evidence>
<evidence type="ECO:0000256" key="4">
    <source>
        <dbReference type="ARBA" id="ARBA00022692"/>
    </source>
</evidence>
<dbReference type="InterPro" id="IPR050366">
    <property type="entry name" value="BP-dependent_transpt_permease"/>
</dbReference>
<dbReference type="Pfam" id="PF12911">
    <property type="entry name" value="OppC_N"/>
    <property type="match status" value="1"/>
</dbReference>
<dbReference type="RefSeq" id="WP_127587133.1">
    <property type="nucleotide sequence ID" value="NZ_RPJX01000031.1"/>
</dbReference>
<feature type="transmembrane region" description="Helical" evidence="9">
    <location>
        <begin position="96"/>
        <end position="119"/>
    </location>
</feature>
<comment type="similarity">
    <text evidence="9">Belongs to the binding-protein-dependent transport system permease family.</text>
</comment>
<evidence type="ECO:0000256" key="6">
    <source>
        <dbReference type="ARBA" id="ARBA00022927"/>
    </source>
</evidence>
<dbReference type="InterPro" id="IPR035906">
    <property type="entry name" value="MetI-like_sf"/>
</dbReference>
<evidence type="ECO:0000256" key="3">
    <source>
        <dbReference type="ARBA" id="ARBA00022475"/>
    </source>
</evidence>
<dbReference type="GO" id="GO:0015031">
    <property type="term" value="P:protein transport"/>
    <property type="evidence" value="ECO:0007669"/>
    <property type="project" value="UniProtKB-KW"/>
</dbReference>